<proteinExistence type="predicted"/>
<name>A0ABS1VEL8_9ACTN</name>
<organism evidence="2 3">
    <name type="scientific">Paractinoplanes lichenicola</name>
    <dbReference type="NCBI Taxonomy" id="2802976"/>
    <lineage>
        <taxon>Bacteria</taxon>
        <taxon>Bacillati</taxon>
        <taxon>Actinomycetota</taxon>
        <taxon>Actinomycetes</taxon>
        <taxon>Micromonosporales</taxon>
        <taxon>Micromonosporaceae</taxon>
        <taxon>Paractinoplanes</taxon>
    </lineage>
</organism>
<dbReference type="InterPro" id="IPR016181">
    <property type="entry name" value="Acyl_CoA_acyltransferase"/>
</dbReference>
<reference evidence="2 3" key="1">
    <citation type="submission" date="2021-01" db="EMBL/GenBank/DDBJ databases">
        <title>Actinoplanes sp. nov. LDG1-01 isolated from lichen.</title>
        <authorList>
            <person name="Saeng-In P."/>
            <person name="Phongsopitanun W."/>
            <person name="Kanchanasin P."/>
            <person name="Yuki M."/>
            <person name="Kudo T."/>
            <person name="Ohkuma M."/>
            <person name="Tanasupawat S."/>
        </authorList>
    </citation>
    <scope>NUCLEOTIDE SEQUENCE [LARGE SCALE GENOMIC DNA]</scope>
    <source>
        <strain evidence="2 3">LDG1-01</strain>
    </source>
</reference>
<evidence type="ECO:0000313" key="3">
    <source>
        <dbReference type="Proteomes" id="UP000598996"/>
    </source>
</evidence>
<dbReference type="PROSITE" id="PS51186">
    <property type="entry name" value="GNAT"/>
    <property type="match status" value="1"/>
</dbReference>
<dbReference type="Proteomes" id="UP000598996">
    <property type="component" value="Unassembled WGS sequence"/>
</dbReference>
<dbReference type="RefSeq" id="WP_202989108.1">
    <property type="nucleotide sequence ID" value="NZ_JAENHO010000001.1"/>
</dbReference>
<gene>
    <name evidence="2" type="ORF">JKJ07_00325</name>
</gene>
<feature type="domain" description="N-acetyltransferase" evidence="1">
    <location>
        <begin position="131"/>
        <end position="276"/>
    </location>
</feature>
<dbReference type="SUPFAM" id="SSF55729">
    <property type="entry name" value="Acyl-CoA N-acyltransferases (Nat)"/>
    <property type="match status" value="1"/>
</dbReference>
<accession>A0ABS1VEL8</accession>
<keyword evidence="3" id="KW-1185">Reference proteome</keyword>
<evidence type="ECO:0000259" key="1">
    <source>
        <dbReference type="PROSITE" id="PS51186"/>
    </source>
</evidence>
<dbReference type="InterPro" id="IPR000182">
    <property type="entry name" value="GNAT_dom"/>
</dbReference>
<evidence type="ECO:0000313" key="2">
    <source>
        <dbReference type="EMBL" id="MBL7252750.1"/>
    </source>
</evidence>
<dbReference type="EMBL" id="JAENHO010000001">
    <property type="protein sequence ID" value="MBL7252750.1"/>
    <property type="molecule type" value="Genomic_DNA"/>
</dbReference>
<dbReference type="Gene3D" id="3.40.630.30">
    <property type="match status" value="1"/>
</dbReference>
<sequence>MSVFCDVELAARLERLEAGLIARAGEAARRRGAGPHGFTRPLAGGVAGFADVDSPLNKVAGLGFAGVPAAAELDAIEGAFAACGSPVQAEVATLADPAIGDLLTGRGYRLVSFENVLGCRPAPVPPAASDVEVRPVTADELGMWFDLVVDAFAVADTQGVASHEEFPREAVVNAMRDMAAAGLRHYLALRNGVPAGGASMHVVDGVAQLTGAATVPAHRRHGVQSALLATRLTAAAAEGCDIAVVTTQPGSKSHQNAQRNGFDLLYARAILVKPLPDS</sequence>
<dbReference type="Pfam" id="PF00583">
    <property type="entry name" value="Acetyltransf_1"/>
    <property type="match status" value="1"/>
</dbReference>
<protein>
    <submittedName>
        <fullName evidence="2">GNAT family N-acetyltransferase</fullName>
    </submittedName>
</protein>
<comment type="caution">
    <text evidence="2">The sequence shown here is derived from an EMBL/GenBank/DDBJ whole genome shotgun (WGS) entry which is preliminary data.</text>
</comment>